<organism evidence="2 3">
    <name type="scientific">Trichinella pseudospiralis</name>
    <name type="common">Parasitic roundworm</name>
    <dbReference type="NCBI Taxonomy" id="6337"/>
    <lineage>
        <taxon>Eukaryota</taxon>
        <taxon>Metazoa</taxon>
        <taxon>Ecdysozoa</taxon>
        <taxon>Nematoda</taxon>
        <taxon>Enoplea</taxon>
        <taxon>Dorylaimia</taxon>
        <taxon>Trichinellida</taxon>
        <taxon>Trichinellidae</taxon>
        <taxon>Trichinella</taxon>
    </lineage>
</organism>
<evidence type="ECO:0000313" key="3">
    <source>
        <dbReference type="Proteomes" id="UP000054995"/>
    </source>
</evidence>
<keyword evidence="1" id="KW-0472">Membrane</keyword>
<dbReference type="EMBL" id="JYDT01003219">
    <property type="protein sequence ID" value="KRY62595.1"/>
    <property type="molecule type" value="Genomic_DNA"/>
</dbReference>
<keyword evidence="1" id="KW-0812">Transmembrane</keyword>
<dbReference type="Proteomes" id="UP000054995">
    <property type="component" value="Unassembled WGS sequence"/>
</dbReference>
<feature type="transmembrane region" description="Helical" evidence="1">
    <location>
        <begin position="15"/>
        <end position="32"/>
    </location>
</feature>
<comment type="caution">
    <text evidence="2">The sequence shown here is derived from an EMBL/GenBank/DDBJ whole genome shotgun (WGS) entry which is preliminary data.</text>
</comment>
<sequence>MTSKHHISATFDETLIFGLSVALMVIAEALLIKETAFIKV</sequence>
<dbReference type="AlphaFoldDB" id="A0A0V1DNK7"/>
<evidence type="ECO:0000313" key="2">
    <source>
        <dbReference type="EMBL" id="KRY62595.1"/>
    </source>
</evidence>
<name>A0A0V1DNK7_TRIPS</name>
<protein>
    <submittedName>
        <fullName evidence="2">Uncharacterized protein</fullName>
    </submittedName>
</protein>
<proteinExistence type="predicted"/>
<evidence type="ECO:0000256" key="1">
    <source>
        <dbReference type="SAM" id="Phobius"/>
    </source>
</evidence>
<accession>A0A0V1DNK7</accession>
<keyword evidence="1" id="KW-1133">Transmembrane helix</keyword>
<gene>
    <name evidence="2" type="ORF">T4D_12535</name>
</gene>
<reference evidence="2 3" key="1">
    <citation type="submission" date="2015-01" db="EMBL/GenBank/DDBJ databases">
        <title>Evolution of Trichinella species and genotypes.</title>
        <authorList>
            <person name="Korhonen P.K."/>
            <person name="Edoardo P."/>
            <person name="Giuseppe L.R."/>
            <person name="Gasser R.B."/>
        </authorList>
    </citation>
    <scope>NUCLEOTIDE SEQUENCE [LARGE SCALE GENOMIC DNA]</scope>
    <source>
        <strain evidence="2">ISS470</strain>
    </source>
</reference>
<keyword evidence="3" id="KW-1185">Reference proteome</keyword>